<evidence type="ECO:0000256" key="4">
    <source>
        <dbReference type="SAM" id="Phobius"/>
    </source>
</evidence>
<keyword evidence="2" id="KW-0328">Glycosyltransferase</keyword>
<feature type="transmembrane region" description="Helical" evidence="4">
    <location>
        <begin position="336"/>
        <end position="360"/>
    </location>
</feature>
<dbReference type="HOGENOM" id="CLU_023978_2_1_0"/>
<dbReference type="EMBL" id="CP007128">
    <property type="protein sequence ID" value="AHG91755.1"/>
    <property type="molecule type" value="Genomic_DNA"/>
</dbReference>
<organism evidence="5 6">
    <name type="scientific">Gemmatirosa kalamazoonensis</name>
    <dbReference type="NCBI Taxonomy" id="861299"/>
    <lineage>
        <taxon>Bacteria</taxon>
        <taxon>Pseudomonadati</taxon>
        <taxon>Gemmatimonadota</taxon>
        <taxon>Gemmatimonadia</taxon>
        <taxon>Gemmatimonadales</taxon>
        <taxon>Gemmatimonadaceae</taxon>
        <taxon>Gemmatirosa</taxon>
    </lineage>
</organism>
<evidence type="ECO:0000256" key="3">
    <source>
        <dbReference type="ARBA" id="ARBA00022679"/>
    </source>
</evidence>
<dbReference type="eggNOG" id="COG1215">
    <property type="taxonomic scope" value="Bacteria"/>
</dbReference>
<keyword evidence="4" id="KW-0812">Transmembrane</keyword>
<dbReference type="STRING" id="861299.J421_4218"/>
<dbReference type="PANTHER" id="PTHR43630:SF1">
    <property type="entry name" value="POLY-BETA-1,6-N-ACETYL-D-GLUCOSAMINE SYNTHASE"/>
    <property type="match status" value="1"/>
</dbReference>
<keyword evidence="3 5" id="KW-0808">Transferase</keyword>
<evidence type="ECO:0000256" key="2">
    <source>
        <dbReference type="ARBA" id="ARBA00022676"/>
    </source>
</evidence>
<evidence type="ECO:0000313" key="5">
    <source>
        <dbReference type="EMBL" id="AHG91755.1"/>
    </source>
</evidence>
<dbReference type="Pfam" id="PF13641">
    <property type="entry name" value="Glyco_tranf_2_3"/>
    <property type="match status" value="1"/>
</dbReference>
<accession>W0RN67</accession>
<dbReference type="GO" id="GO:0016757">
    <property type="term" value="F:glycosyltransferase activity"/>
    <property type="evidence" value="ECO:0007669"/>
    <property type="project" value="UniProtKB-KW"/>
</dbReference>
<dbReference type="Gene3D" id="3.90.550.10">
    <property type="entry name" value="Spore Coat Polysaccharide Biosynthesis Protein SpsA, Chain A"/>
    <property type="match status" value="1"/>
</dbReference>
<dbReference type="AlphaFoldDB" id="W0RN67"/>
<keyword evidence="4" id="KW-0472">Membrane</keyword>
<proteinExistence type="inferred from homology"/>
<dbReference type="Proteomes" id="UP000019151">
    <property type="component" value="Chromosome"/>
</dbReference>
<evidence type="ECO:0000256" key="1">
    <source>
        <dbReference type="ARBA" id="ARBA00006739"/>
    </source>
</evidence>
<dbReference type="InterPro" id="IPR029044">
    <property type="entry name" value="Nucleotide-diphossugar_trans"/>
</dbReference>
<feature type="transmembrane region" description="Helical" evidence="4">
    <location>
        <begin position="304"/>
        <end position="329"/>
    </location>
</feature>
<dbReference type="InParanoid" id="W0RN67"/>
<gene>
    <name evidence="5" type="ORF">J421_4218</name>
</gene>
<dbReference type="KEGG" id="gba:J421_4218"/>
<dbReference type="CDD" id="cd06423">
    <property type="entry name" value="CESA_like"/>
    <property type="match status" value="1"/>
</dbReference>
<dbReference type="PANTHER" id="PTHR43630">
    <property type="entry name" value="POLY-BETA-1,6-N-ACETYL-D-GLUCOSAMINE SYNTHASE"/>
    <property type="match status" value="1"/>
</dbReference>
<dbReference type="PATRIC" id="fig|861299.3.peg.4275"/>
<dbReference type="SUPFAM" id="SSF53448">
    <property type="entry name" value="Nucleotide-diphospho-sugar transferases"/>
    <property type="match status" value="1"/>
</dbReference>
<keyword evidence="4" id="KW-1133">Transmembrane helix</keyword>
<feature type="transmembrane region" description="Helical" evidence="4">
    <location>
        <begin position="372"/>
        <end position="392"/>
    </location>
</feature>
<dbReference type="RefSeq" id="WP_236646276.1">
    <property type="nucleotide sequence ID" value="NZ_CP007128.1"/>
</dbReference>
<sequence>MTVVIILLVAVVAVLALYTVRHYVFTLNRLLGTHRQPYVDVTVAQWPRVAVFVPAHNEEHVIRESLEALLASEYPADRLEIIPVNDRSTDRTREIVDDYAARFPDRVRPFHRTEGLAGKAAALRDAYPLSDAEVHLVFDADYIPGPRVIQQLTAPFFDPEVGAVMGRVVPLNIGRSLITRLLDLERSGGYQVDQQARMNLRLVPQYGGTVGGVRRVALEQVGGWTVDSLAEDTDVTYRLLLHGWEVVYQNRSECYEEVPENWATRIRQIRRWATGHNQALRRYAGPLLRRGRLLDLRQIADGSLLLGVYVVPVLLLVGWSLAVAVFFAGRLPAHGLLALLAISSFSTVGNFAAFFEVAVAVRLDGSQNRVRLLPFLLLGFLVSAVAVIRASMPGWPRWPGRRRTVTWHKTERHRNTNGGNGAGTYVLMSALEYQRSER</sequence>
<comment type="similarity">
    <text evidence="1">Belongs to the glycosyltransferase 2 family.</text>
</comment>
<reference evidence="5 6" key="1">
    <citation type="journal article" date="2014" name="Genome Announc.">
        <title>Genome Sequence and Methylome of Soil Bacterium Gemmatirosa kalamazoonensis KBS708T, a Member of the Rarely Cultivated Gemmatimonadetes Phylum.</title>
        <authorList>
            <person name="Debruyn J.M."/>
            <person name="Radosevich M."/>
            <person name="Wommack K.E."/>
            <person name="Polson S.W."/>
            <person name="Hauser L.J."/>
            <person name="Fawaz M.N."/>
            <person name="Korlach J."/>
            <person name="Tsai Y.C."/>
        </authorList>
    </citation>
    <scope>NUCLEOTIDE SEQUENCE [LARGE SCALE GENOMIC DNA]</scope>
    <source>
        <strain evidence="5 6">KBS708</strain>
    </source>
</reference>
<name>W0RN67_9BACT</name>
<protein>
    <submittedName>
        <fullName evidence="5">Putative glycosyltransferase</fullName>
    </submittedName>
</protein>
<evidence type="ECO:0000313" key="6">
    <source>
        <dbReference type="Proteomes" id="UP000019151"/>
    </source>
</evidence>
<keyword evidence="6" id="KW-1185">Reference proteome</keyword>
<dbReference type="FunCoup" id="W0RN67">
    <property type="interactions" value="249"/>
</dbReference>